<feature type="signal peptide" evidence="1">
    <location>
        <begin position="1"/>
        <end position="45"/>
    </location>
</feature>
<evidence type="ECO:0000313" key="3">
    <source>
        <dbReference type="EMBL" id="MBB2201566.1"/>
    </source>
</evidence>
<gene>
    <name evidence="3" type="ORF">HLH28_08230</name>
</gene>
<dbReference type="EMBL" id="JABEQM010000005">
    <property type="protein sequence ID" value="MBB2201566.1"/>
    <property type="molecule type" value="Genomic_DNA"/>
</dbReference>
<dbReference type="Pfam" id="PF13472">
    <property type="entry name" value="Lipase_GDSL_2"/>
    <property type="match status" value="1"/>
</dbReference>
<comment type="caution">
    <text evidence="3">The sequence shown here is derived from an EMBL/GenBank/DDBJ whole genome shotgun (WGS) entry which is preliminary data.</text>
</comment>
<dbReference type="AlphaFoldDB" id="A0A7W4PP91"/>
<protein>
    <submittedName>
        <fullName evidence="3">SGNH/GDSL hydrolase family protein</fullName>
    </submittedName>
</protein>
<proteinExistence type="predicted"/>
<keyword evidence="1" id="KW-0732">Signal</keyword>
<sequence length="593" mass="61989">MPVPVACRSKRIGRRQGRPPIFPATALLRTVLACLSVVGVRSACAAAPACPADGGGLRLPLCIPAGNASTRLDRRPTAQDDSRAGYAEGDLWQAQGQVWRAASVQAGAARWVGLKTGRPGDAFGAHTVFAGGPMQMVTGYAGPVLDLAVLVSGQRRTRTIAVRPDGTFDGGALDAALAERDPGTDAIVLRIYDQSGHGNHLTAIPGREVAHIGAIRIAGHETISWGEDNGPGGFVIPDSLTVPANGFFFGTTGMYASSNTASGAYPVPVLLGGRKGGRAFKLFTGSYTLDGFVHLADPNSPDQKTGLVVTNSPAAFGVTAEPGGYDLMSGNAISSYRSAVPAGTLAGGYVGYNADGGSWYSQGRNTGQWTGIVIADGGISDGSLRDFRASAAAVGNFMPQLKSVLIAIGDSRTEGYQVQDGLNWPVLMQRKARYQSYNFSVSGATTRQMRAALPAADALARRASTRVAVIFGGFNDQLETNHIPVAETIATLGMIVKNLKTYGFTVAIVDEANTDGAPRQPIQDAVRTGAIPADVEVDPFAAGQPLYSVENRTYWQDDDTHPTALGQAFLAEAIWAKVGPRLAPAPPGPETRR</sequence>
<dbReference type="Gene3D" id="3.40.50.1110">
    <property type="entry name" value="SGNH hydrolase"/>
    <property type="match status" value="1"/>
</dbReference>
<dbReference type="RefSeq" id="WP_182957314.1">
    <property type="nucleotide sequence ID" value="NZ_JABEQM010000005.1"/>
</dbReference>
<dbReference type="InterPro" id="IPR013830">
    <property type="entry name" value="SGNH_hydro"/>
</dbReference>
<feature type="domain" description="SGNH hydrolase-type esterase" evidence="2">
    <location>
        <begin position="407"/>
        <end position="568"/>
    </location>
</feature>
<reference evidence="3 4" key="1">
    <citation type="submission" date="2020-04" db="EMBL/GenBank/DDBJ databases">
        <title>Description of novel Gluconacetobacter.</title>
        <authorList>
            <person name="Sombolestani A."/>
        </authorList>
    </citation>
    <scope>NUCLEOTIDE SEQUENCE [LARGE SCALE GENOMIC DNA]</scope>
    <source>
        <strain evidence="3 4">LMG 27802</strain>
    </source>
</reference>
<organism evidence="3 4">
    <name type="scientific">Gluconacetobacter tumulisoli</name>
    <dbReference type="NCBI Taxonomy" id="1286189"/>
    <lineage>
        <taxon>Bacteria</taxon>
        <taxon>Pseudomonadati</taxon>
        <taxon>Pseudomonadota</taxon>
        <taxon>Alphaproteobacteria</taxon>
        <taxon>Acetobacterales</taxon>
        <taxon>Acetobacteraceae</taxon>
        <taxon>Gluconacetobacter</taxon>
    </lineage>
</organism>
<dbReference type="Proteomes" id="UP000578030">
    <property type="component" value="Unassembled WGS sequence"/>
</dbReference>
<evidence type="ECO:0000259" key="2">
    <source>
        <dbReference type="Pfam" id="PF13472"/>
    </source>
</evidence>
<name>A0A7W4PP91_9PROT</name>
<accession>A0A7W4PP91</accession>
<keyword evidence="3" id="KW-0378">Hydrolase</keyword>
<dbReference type="CDD" id="cd00229">
    <property type="entry name" value="SGNH_hydrolase"/>
    <property type="match status" value="1"/>
</dbReference>
<dbReference type="InterPro" id="IPR036514">
    <property type="entry name" value="SGNH_hydro_sf"/>
</dbReference>
<keyword evidence="4" id="KW-1185">Reference proteome</keyword>
<evidence type="ECO:0000313" key="4">
    <source>
        <dbReference type="Proteomes" id="UP000578030"/>
    </source>
</evidence>
<dbReference type="GO" id="GO:0016788">
    <property type="term" value="F:hydrolase activity, acting on ester bonds"/>
    <property type="evidence" value="ECO:0007669"/>
    <property type="project" value="UniProtKB-ARBA"/>
</dbReference>
<dbReference type="SUPFAM" id="SSF52266">
    <property type="entry name" value="SGNH hydrolase"/>
    <property type="match status" value="1"/>
</dbReference>
<evidence type="ECO:0000256" key="1">
    <source>
        <dbReference type="SAM" id="SignalP"/>
    </source>
</evidence>
<feature type="chain" id="PRO_5030662415" evidence="1">
    <location>
        <begin position="46"/>
        <end position="593"/>
    </location>
</feature>